<dbReference type="Pfam" id="PF24138">
    <property type="entry name" value="TPR_TNPO3_IPO13_2nd"/>
    <property type="match status" value="1"/>
</dbReference>
<dbReference type="PANTHER" id="PTHR12363">
    <property type="entry name" value="TRANSPORTIN 3 AND IMPORTIN 13"/>
    <property type="match status" value="1"/>
</dbReference>
<dbReference type="GO" id="GO:0005737">
    <property type="term" value="C:cytoplasm"/>
    <property type="evidence" value="ECO:0007669"/>
    <property type="project" value="TreeGrafter"/>
</dbReference>
<evidence type="ECO:0000313" key="2">
    <source>
        <dbReference type="EMBL" id="TDL28505.1"/>
    </source>
</evidence>
<name>A0A4Y7QM81_9AGAM</name>
<dbReference type="InterPro" id="IPR057941">
    <property type="entry name" value="TPR_TNPO3_IPO13_2nd"/>
</dbReference>
<dbReference type="OrthoDB" id="435593at2759"/>
<dbReference type="Pfam" id="PF24140">
    <property type="entry name" value="TPR_TNPO3_IPO13_3rd"/>
    <property type="match status" value="1"/>
</dbReference>
<dbReference type="AlphaFoldDB" id="A0A4Y7QM81"/>
<dbReference type="GO" id="GO:0006606">
    <property type="term" value="P:protein import into nucleus"/>
    <property type="evidence" value="ECO:0007669"/>
    <property type="project" value="TreeGrafter"/>
</dbReference>
<dbReference type="InterPro" id="IPR016024">
    <property type="entry name" value="ARM-type_fold"/>
</dbReference>
<dbReference type="PROSITE" id="PS50166">
    <property type="entry name" value="IMPORTIN_B_NT"/>
    <property type="match status" value="1"/>
</dbReference>
<dbReference type="EMBL" id="ML170157">
    <property type="protein sequence ID" value="TDL28505.1"/>
    <property type="molecule type" value="Genomic_DNA"/>
</dbReference>
<sequence length="939" mass="104337">MADVQAVLSALDVLNQASDKTSFERANAWLQDFQHSPDAWSTCNILLLSQDSPPVAKLFAAQTFRAKVTFDLSQVDVSHLPSLRDSLVTALERFASGPKTIVTQLCLALSGLALQYPAWKDAVQNMIDTFGRNPLTVPNLLEFLTLLPEEINGNTKIPVSNNEYKERAAHLLTENARKVLDLLQMYISAAGVTSAIQAQVFNCLRSWLVAGEINASDLAETSLFGYAFEALASEALFDTAVDVICDTIHETQEVEDNTSVIQLIIQKLISIKPKVASASDDVDKMRGYARIFSEAGEVYRMLILQHPEPFFPIVEAIGECSAYPDLDIVPITFPFWMRLAQIIGKKPSVSPLLIEAYKTLMDVVIRHLHFPEDSSSMTSQEAEDFRSFRHVMGDTLKDCCHVLGTETCLITVYEMITSALARGTTGSTTVSWQEIEAPLFSLRSLGAEMDPLDDQVIPKIMDIIPSLPDHPRVRYAAILVISRYTEWTNLHPTYIPFQLQFISAGFDSPDGEVSAAAGQAMKYLCQDCKRHMVPYLPQLHSFITSAGLKLAQEDRMLVYEAVAYIISAMPMEQAAQSLRTFSVDVLSKVHVVTTKPTIATKQELREVSDALENLEVMLHIIQGFGEELPSVCQNTCEEAWAVFDPFLSKYGSQYDISERTTRVIRHGLKLFGPAARSVVLSVLARMSLAFEATGFSSYLWIAGKVVSTFGDDEDPTLRAGFKDMFERSTSKVVSILQEKSPRDIPDVMEDYVQLLLQMVDFAPDILFESSAFSLSIRATIAALTMIHSDIIFASLDLIRIILTHDSLQNGTVMPPKFPIYASTIRQVFDMEGPQLLGYLLAGLVGDFPEESTSTVVSIFRGVASVWPNQLLAWLPQVLEQLPTTSSPTFALARKQFLDDVTSAVKKGEIDKVKHAVIALHRFSVKTRERRRTTPIDREG</sequence>
<dbReference type="Pfam" id="PF08389">
    <property type="entry name" value="Xpo1"/>
    <property type="match status" value="1"/>
</dbReference>
<dbReference type="InterPro" id="IPR011989">
    <property type="entry name" value="ARM-like"/>
</dbReference>
<dbReference type="InterPro" id="IPR051345">
    <property type="entry name" value="Importin_beta-like_NTR"/>
</dbReference>
<dbReference type="Proteomes" id="UP000294933">
    <property type="component" value="Unassembled WGS sequence"/>
</dbReference>
<dbReference type="InterPro" id="IPR001494">
    <property type="entry name" value="Importin-beta_N"/>
</dbReference>
<evidence type="ECO:0000313" key="3">
    <source>
        <dbReference type="Proteomes" id="UP000294933"/>
    </source>
</evidence>
<dbReference type="InterPro" id="IPR013598">
    <property type="entry name" value="Exportin-1/Importin-b-like"/>
</dbReference>
<dbReference type="SMART" id="SM00913">
    <property type="entry name" value="IBN_N"/>
    <property type="match status" value="1"/>
</dbReference>
<dbReference type="Pfam" id="PF03810">
    <property type="entry name" value="IBN_N"/>
    <property type="match status" value="1"/>
</dbReference>
<proteinExistence type="predicted"/>
<dbReference type="InterPro" id="IPR057942">
    <property type="entry name" value="TPR_TNPO3_IPO13_3rd"/>
</dbReference>
<dbReference type="Gene3D" id="1.25.10.10">
    <property type="entry name" value="Leucine-rich Repeat Variant"/>
    <property type="match status" value="1"/>
</dbReference>
<feature type="domain" description="Importin N-terminal" evidence="1">
    <location>
        <begin position="26"/>
        <end position="93"/>
    </location>
</feature>
<dbReference type="PANTHER" id="PTHR12363:SF53">
    <property type="entry name" value="MRNA TRANSPORT REGULATOR MTR10"/>
    <property type="match status" value="1"/>
</dbReference>
<reference evidence="2 3" key="1">
    <citation type="submission" date="2018-06" db="EMBL/GenBank/DDBJ databases">
        <title>A transcriptomic atlas of mushroom development highlights an independent origin of complex multicellularity.</title>
        <authorList>
            <consortium name="DOE Joint Genome Institute"/>
            <person name="Krizsan K."/>
            <person name="Almasi E."/>
            <person name="Merenyi Z."/>
            <person name="Sahu N."/>
            <person name="Viragh M."/>
            <person name="Koszo T."/>
            <person name="Mondo S."/>
            <person name="Kiss B."/>
            <person name="Balint B."/>
            <person name="Kues U."/>
            <person name="Barry K."/>
            <person name="Hegedus J.C."/>
            <person name="Henrissat B."/>
            <person name="Johnson J."/>
            <person name="Lipzen A."/>
            <person name="Ohm R."/>
            <person name="Nagy I."/>
            <person name="Pangilinan J."/>
            <person name="Yan J."/>
            <person name="Xiong Y."/>
            <person name="Grigoriev I.V."/>
            <person name="Hibbett D.S."/>
            <person name="Nagy L.G."/>
        </authorList>
    </citation>
    <scope>NUCLEOTIDE SEQUENCE [LARGE SCALE GENOMIC DNA]</scope>
    <source>
        <strain evidence="2 3">SZMC22713</strain>
    </source>
</reference>
<dbReference type="InterPro" id="IPR058537">
    <property type="entry name" value="TPR_TNPO3_IPO13_4th"/>
</dbReference>
<dbReference type="Pfam" id="PF24139">
    <property type="entry name" value="TPR_TNPO3_IPO13_4th"/>
    <property type="match status" value="1"/>
</dbReference>
<organism evidence="2 3">
    <name type="scientific">Rickenella mellea</name>
    <dbReference type="NCBI Taxonomy" id="50990"/>
    <lineage>
        <taxon>Eukaryota</taxon>
        <taxon>Fungi</taxon>
        <taxon>Dikarya</taxon>
        <taxon>Basidiomycota</taxon>
        <taxon>Agaricomycotina</taxon>
        <taxon>Agaricomycetes</taxon>
        <taxon>Hymenochaetales</taxon>
        <taxon>Rickenellaceae</taxon>
        <taxon>Rickenella</taxon>
    </lineage>
</organism>
<gene>
    <name evidence="2" type="ORF">BD410DRAFT_781019</name>
</gene>
<evidence type="ECO:0000259" key="1">
    <source>
        <dbReference type="PROSITE" id="PS50166"/>
    </source>
</evidence>
<dbReference type="VEuPathDB" id="FungiDB:BD410DRAFT_781019"/>
<dbReference type="STRING" id="50990.A0A4Y7QM81"/>
<accession>A0A4Y7QM81</accession>
<keyword evidence="3" id="KW-1185">Reference proteome</keyword>
<dbReference type="SUPFAM" id="SSF48371">
    <property type="entry name" value="ARM repeat"/>
    <property type="match status" value="1"/>
</dbReference>
<protein>
    <submittedName>
        <fullName evidence="2">ARM repeat-containing protein</fullName>
    </submittedName>
</protein>
<dbReference type="GO" id="GO:0031267">
    <property type="term" value="F:small GTPase binding"/>
    <property type="evidence" value="ECO:0007669"/>
    <property type="project" value="InterPro"/>
</dbReference>